<evidence type="ECO:0000256" key="1">
    <source>
        <dbReference type="SAM" id="MobiDB-lite"/>
    </source>
</evidence>
<feature type="chain" id="PRO_5028932310" evidence="2">
    <location>
        <begin position="23"/>
        <end position="275"/>
    </location>
</feature>
<dbReference type="EMBL" id="CP060139">
    <property type="protein sequence ID" value="QNR23066.1"/>
    <property type="molecule type" value="Genomic_DNA"/>
</dbReference>
<dbReference type="Proteomes" id="UP000516305">
    <property type="component" value="Chromosome"/>
</dbReference>
<gene>
    <name evidence="3" type="ORF">H4K34_11830</name>
</gene>
<evidence type="ECO:0000313" key="3">
    <source>
        <dbReference type="EMBL" id="QNR23066.1"/>
    </source>
</evidence>
<feature type="region of interest" description="Disordered" evidence="1">
    <location>
        <begin position="21"/>
        <end position="51"/>
    </location>
</feature>
<feature type="signal peptide" evidence="2">
    <location>
        <begin position="1"/>
        <end position="22"/>
    </location>
</feature>
<feature type="compositionally biased region" description="Polar residues" evidence="1">
    <location>
        <begin position="21"/>
        <end position="33"/>
    </location>
</feature>
<dbReference type="RefSeq" id="WP_210757603.1">
    <property type="nucleotide sequence ID" value="NZ_CP060139.1"/>
</dbReference>
<sequence>MSKSVYLVLALFGFTACQNSGADTELPSSQTSAERQEPSPEKISSPPPRDTLWHWEVPSSYADNLIYLSDSANSWKLIPINKSDFERYEKLYKSQNLFKAEAALYEEYNNFWIPTQKHFVHYDSRVQNPNWHSKDWYYYYFGYAQNLKLHFAARSRIVAQSLILDSISGKQFVLNGNYDGAWTQLIPAPGKDQFMLLGEDTYSGQGFSLVQAQMIRAGDSLQFRKAGQFQTNQFYPLELVWINRRDWALKCLEYQADMYPDKSDPDTLYFKSIRN</sequence>
<dbReference type="AlphaFoldDB" id="A0A7H0VBG8"/>
<name>A0A7H0VBG8_9FLAO</name>
<accession>A0A7H0VBG8</accession>
<evidence type="ECO:0000256" key="2">
    <source>
        <dbReference type="SAM" id="SignalP"/>
    </source>
</evidence>
<protein>
    <submittedName>
        <fullName evidence="3">Uncharacterized protein</fullName>
    </submittedName>
</protein>
<reference evidence="3 4" key="1">
    <citation type="submission" date="2020-08" db="EMBL/GenBank/DDBJ databases">
        <title>Croceimicrobium hydrocarbonivorans gen. nov., sp. nov., a novel marine bacterium isolated from a bacterial consortium that degrades polyethylene terephthalate.</title>
        <authorList>
            <person name="Liu R."/>
        </authorList>
    </citation>
    <scope>NUCLEOTIDE SEQUENCE [LARGE SCALE GENOMIC DNA]</scope>
    <source>
        <strain evidence="3 4">A20-9</strain>
    </source>
</reference>
<evidence type="ECO:0000313" key="4">
    <source>
        <dbReference type="Proteomes" id="UP000516305"/>
    </source>
</evidence>
<dbReference type="PROSITE" id="PS51257">
    <property type="entry name" value="PROKAR_LIPOPROTEIN"/>
    <property type="match status" value="1"/>
</dbReference>
<keyword evidence="2" id="KW-0732">Signal</keyword>
<proteinExistence type="predicted"/>
<dbReference type="KEGG" id="chyd:H4K34_11830"/>
<organism evidence="3 4">
    <name type="scientific">Croceimicrobium hydrocarbonivorans</name>
    <dbReference type="NCBI Taxonomy" id="2761580"/>
    <lineage>
        <taxon>Bacteria</taxon>
        <taxon>Pseudomonadati</taxon>
        <taxon>Bacteroidota</taxon>
        <taxon>Flavobacteriia</taxon>
        <taxon>Flavobacteriales</taxon>
        <taxon>Owenweeksiaceae</taxon>
        <taxon>Croceimicrobium</taxon>
    </lineage>
</organism>
<keyword evidence="4" id="KW-1185">Reference proteome</keyword>